<evidence type="ECO:0000313" key="1">
    <source>
        <dbReference type="EMBL" id="KAJ1346281.1"/>
    </source>
</evidence>
<evidence type="ECO:0000313" key="2">
    <source>
        <dbReference type="Proteomes" id="UP001196413"/>
    </source>
</evidence>
<accession>A0AAD5MC84</accession>
<dbReference type="EMBL" id="JAHQIW010000155">
    <property type="protein sequence ID" value="KAJ1346281.1"/>
    <property type="molecule type" value="Genomic_DNA"/>
</dbReference>
<gene>
    <name evidence="1" type="ORF">KIN20_001036</name>
</gene>
<keyword evidence="2" id="KW-1185">Reference proteome</keyword>
<organism evidence="1 2">
    <name type="scientific">Parelaphostrongylus tenuis</name>
    <name type="common">Meningeal worm</name>
    <dbReference type="NCBI Taxonomy" id="148309"/>
    <lineage>
        <taxon>Eukaryota</taxon>
        <taxon>Metazoa</taxon>
        <taxon>Ecdysozoa</taxon>
        <taxon>Nematoda</taxon>
        <taxon>Chromadorea</taxon>
        <taxon>Rhabditida</taxon>
        <taxon>Rhabditina</taxon>
        <taxon>Rhabditomorpha</taxon>
        <taxon>Strongyloidea</taxon>
        <taxon>Metastrongylidae</taxon>
        <taxon>Parelaphostrongylus</taxon>
    </lineage>
</organism>
<proteinExistence type="predicted"/>
<reference evidence="1" key="1">
    <citation type="submission" date="2021-06" db="EMBL/GenBank/DDBJ databases">
        <title>Parelaphostrongylus tenuis whole genome reference sequence.</title>
        <authorList>
            <person name="Garwood T.J."/>
            <person name="Larsen P.A."/>
            <person name="Fountain-Jones N.M."/>
            <person name="Garbe J.R."/>
            <person name="Macchietto M.G."/>
            <person name="Kania S.A."/>
            <person name="Gerhold R.W."/>
            <person name="Richards J.E."/>
            <person name="Wolf T.M."/>
        </authorList>
    </citation>
    <scope>NUCLEOTIDE SEQUENCE</scope>
    <source>
        <strain evidence="1">MNPRO001-30</strain>
        <tissue evidence="1">Meninges</tissue>
    </source>
</reference>
<dbReference type="Proteomes" id="UP001196413">
    <property type="component" value="Unassembled WGS sequence"/>
</dbReference>
<comment type="caution">
    <text evidence="1">The sequence shown here is derived from an EMBL/GenBank/DDBJ whole genome shotgun (WGS) entry which is preliminary data.</text>
</comment>
<protein>
    <submittedName>
        <fullName evidence="1">Uncharacterized protein</fullName>
    </submittedName>
</protein>
<sequence length="70" mass="7787">MSDSAEMKKASCFPVIGVKTESMANLFPIADTQRFEAGFSVTKVELTRPTFNDVRAEENIQATTTGYYIM</sequence>
<dbReference type="AlphaFoldDB" id="A0AAD5MC84"/>
<name>A0AAD5MC84_PARTN</name>